<reference evidence="2" key="2">
    <citation type="journal article" date="2023" name="Commun. Biol.">
        <title>Intrasexual cuticular hydrocarbon dimorphism in a wasp sheds light on hydrocarbon biosynthesis genes in Hymenoptera.</title>
        <authorList>
            <person name="Moris V.C."/>
            <person name="Podsiadlowski L."/>
            <person name="Martin S."/>
            <person name="Oeyen J.P."/>
            <person name="Donath A."/>
            <person name="Petersen M."/>
            <person name="Wilbrandt J."/>
            <person name="Misof B."/>
            <person name="Liedtke D."/>
            <person name="Thamm M."/>
            <person name="Scheiner R."/>
            <person name="Schmitt T."/>
            <person name="Niehuis O."/>
        </authorList>
    </citation>
    <scope>NUCLEOTIDE SEQUENCE</scope>
    <source>
        <strain evidence="2">GBR_01_08_01A</strain>
    </source>
</reference>
<evidence type="ECO:0000313" key="2">
    <source>
        <dbReference type="EMBL" id="KAK2580367.1"/>
    </source>
</evidence>
<dbReference type="CDD" id="cd01650">
    <property type="entry name" value="RT_nLTR_like"/>
    <property type="match status" value="1"/>
</dbReference>
<dbReference type="InterPro" id="IPR000477">
    <property type="entry name" value="RT_dom"/>
</dbReference>
<dbReference type="AlphaFoldDB" id="A0AAD9VNL8"/>
<organism evidence="2 3">
    <name type="scientific">Odynerus spinipes</name>
    <dbReference type="NCBI Taxonomy" id="1348599"/>
    <lineage>
        <taxon>Eukaryota</taxon>
        <taxon>Metazoa</taxon>
        <taxon>Ecdysozoa</taxon>
        <taxon>Arthropoda</taxon>
        <taxon>Hexapoda</taxon>
        <taxon>Insecta</taxon>
        <taxon>Pterygota</taxon>
        <taxon>Neoptera</taxon>
        <taxon>Endopterygota</taxon>
        <taxon>Hymenoptera</taxon>
        <taxon>Apocrita</taxon>
        <taxon>Aculeata</taxon>
        <taxon>Vespoidea</taxon>
        <taxon>Vespidae</taxon>
        <taxon>Eumeninae</taxon>
        <taxon>Odynerus</taxon>
    </lineage>
</organism>
<comment type="caution">
    <text evidence="2">The sequence shown here is derived from an EMBL/GenBank/DDBJ whole genome shotgun (WGS) entry which is preliminary data.</text>
</comment>
<sequence>MIRISYFPIFWKIAQIKLIPKPGKPPEEVTSYRPISLLPIFSKLFEKLLMRRLNPVINDLKIIPEHQFGFQQKHATIEQVHRLTKKIRSDLNNRRYCSAAFLDISQAFDKVWHTGLLIKIKERLPPEYYHILKSYLTDRLFQVKLQQTTSDLYPINSGVPQGSVLGPLLYTLYTSDFPKMNNTLIATFADDTAILTSDQDPHEASNKLQQHLNDVESWLKTWRIKINTTKSTRVTFTTRKNTCPPVKINNEQLPQQESIKYLGVHLDRKLLWKTYIRKKVEPLNAKYKKLWWLIGVKSQLTTNNKLLIYKTILKPIWTYACQLWGAALDSNVKIIERWQNKKLRLILKAEWYTPNKQIYKETGIPTVKEEIAKQSKSYQLRLTKHPNNLATKLLDISDERERLKRPPFTTTI</sequence>
<evidence type="ECO:0000313" key="3">
    <source>
        <dbReference type="Proteomes" id="UP001258017"/>
    </source>
</evidence>
<dbReference type="EMBL" id="JAIFRP010000057">
    <property type="protein sequence ID" value="KAK2580367.1"/>
    <property type="molecule type" value="Genomic_DNA"/>
</dbReference>
<dbReference type="PROSITE" id="PS50878">
    <property type="entry name" value="RT_POL"/>
    <property type="match status" value="1"/>
</dbReference>
<dbReference type="InterPro" id="IPR043502">
    <property type="entry name" value="DNA/RNA_pol_sf"/>
</dbReference>
<accession>A0AAD9VNL8</accession>
<proteinExistence type="predicted"/>
<evidence type="ECO:0000259" key="1">
    <source>
        <dbReference type="PROSITE" id="PS50878"/>
    </source>
</evidence>
<gene>
    <name evidence="2" type="ORF">KPH14_000999</name>
</gene>
<dbReference type="PANTHER" id="PTHR33332">
    <property type="entry name" value="REVERSE TRANSCRIPTASE DOMAIN-CONTAINING PROTEIN"/>
    <property type="match status" value="1"/>
</dbReference>
<dbReference type="Proteomes" id="UP001258017">
    <property type="component" value="Unassembled WGS sequence"/>
</dbReference>
<name>A0AAD9VNL8_9HYME</name>
<feature type="domain" description="Reverse transcriptase" evidence="1">
    <location>
        <begin position="1"/>
        <end position="266"/>
    </location>
</feature>
<dbReference type="Pfam" id="PF00078">
    <property type="entry name" value="RVT_1"/>
    <property type="match status" value="1"/>
</dbReference>
<protein>
    <recommendedName>
        <fullName evidence="1">Reverse transcriptase domain-containing protein</fullName>
    </recommendedName>
</protein>
<reference evidence="2" key="1">
    <citation type="submission" date="2021-08" db="EMBL/GenBank/DDBJ databases">
        <authorList>
            <person name="Misof B."/>
            <person name="Oliver O."/>
            <person name="Podsiadlowski L."/>
            <person name="Donath A."/>
            <person name="Peters R."/>
            <person name="Mayer C."/>
            <person name="Rust J."/>
            <person name="Gunkel S."/>
            <person name="Lesny P."/>
            <person name="Martin S."/>
            <person name="Oeyen J.P."/>
            <person name="Petersen M."/>
            <person name="Panagiotis P."/>
            <person name="Wilbrandt J."/>
            <person name="Tanja T."/>
        </authorList>
    </citation>
    <scope>NUCLEOTIDE SEQUENCE</scope>
    <source>
        <strain evidence="2">GBR_01_08_01A</strain>
        <tissue evidence="2">Thorax + abdomen</tissue>
    </source>
</reference>
<keyword evidence="3" id="KW-1185">Reference proteome</keyword>
<dbReference type="GO" id="GO:0071897">
    <property type="term" value="P:DNA biosynthetic process"/>
    <property type="evidence" value="ECO:0007669"/>
    <property type="project" value="UniProtKB-ARBA"/>
</dbReference>
<dbReference type="SUPFAM" id="SSF56672">
    <property type="entry name" value="DNA/RNA polymerases"/>
    <property type="match status" value="1"/>
</dbReference>